<evidence type="ECO:0000256" key="2">
    <source>
        <dbReference type="ARBA" id="ARBA00022963"/>
    </source>
</evidence>
<dbReference type="EMBL" id="JACHHX010000007">
    <property type="protein sequence ID" value="MBB5015397.1"/>
    <property type="molecule type" value="Genomic_DNA"/>
</dbReference>
<dbReference type="InterPro" id="IPR016035">
    <property type="entry name" value="Acyl_Trfase/lysoPLipase"/>
</dbReference>
<dbReference type="GO" id="GO:0016042">
    <property type="term" value="P:lipid catabolic process"/>
    <property type="evidence" value="ECO:0007669"/>
    <property type="project" value="UniProtKB-UniRule"/>
</dbReference>
<dbReference type="GO" id="GO:0016787">
    <property type="term" value="F:hydrolase activity"/>
    <property type="evidence" value="ECO:0007669"/>
    <property type="project" value="UniProtKB-UniRule"/>
</dbReference>
<feature type="domain" description="PNPLA" evidence="6">
    <location>
        <begin position="18"/>
        <end position="178"/>
    </location>
</feature>
<dbReference type="PANTHER" id="PTHR14226:SF76">
    <property type="entry name" value="NTE FAMILY PROTEIN RSSA"/>
    <property type="match status" value="1"/>
</dbReference>
<evidence type="ECO:0000256" key="4">
    <source>
        <dbReference type="PROSITE-ProRule" id="PRU01161"/>
    </source>
</evidence>
<dbReference type="Pfam" id="PF01734">
    <property type="entry name" value="Patatin"/>
    <property type="match status" value="1"/>
</dbReference>
<feature type="active site" description="Nucleophile" evidence="4">
    <location>
        <position position="51"/>
    </location>
</feature>
<keyword evidence="8" id="KW-1185">Reference proteome</keyword>
<organism evidence="7 8">
    <name type="scientific">Rehaibacterium terrae</name>
    <dbReference type="NCBI Taxonomy" id="1341696"/>
    <lineage>
        <taxon>Bacteria</taxon>
        <taxon>Pseudomonadati</taxon>
        <taxon>Pseudomonadota</taxon>
        <taxon>Gammaproteobacteria</taxon>
        <taxon>Lysobacterales</taxon>
        <taxon>Lysobacteraceae</taxon>
        <taxon>Rehaibacterium</taxon>
    </lineage>
</organism>
<evidence type="ECO:0000313" key="7">
    <source>
        <dbReference type="EMBL" id="MBB5015397.1"/>
    </source>
</evidence>
<feature type="region of interest" description="Disordered" evidence="5">
    <location>
        <begin position="197"/>
        <end position="220"/>
    </location>
</feature>
<gene>
    <name evidence="7" type="ORF">HNQ58_001295</name>
</gene>
<keyword evidence="2 4" id="KW-0442">Lipid degradation</keyword>
<evidence type="ECO:0000256" key="1">
    <source>
        <dbReference type="ARBA" id="ARBA00022801"/>
    </source>
</evidence>
<dbReference type="PROSITE" id="PS51635">
    <property type="entry name" value="PNPLA"/>
    <property type="match status" value="1"/>
</dbReference>
<comment type="caution">
    <text evidence="7">The sequence shown here is derived from an EMBL/GenBank/DDBJ whole genome shotgun (WGS) entry which is preliminary data.</text>
</comment>
<comment type="caution">
    <text evidence="4">Lacks conserved residue(s) required for the propagation of feature annotation.</text>
</comment>
<sequence length="314" mass="33608">MSADAMGNAGGQGKRIALVLGAGGARGLAHIGAIEVLEARGYRIVAIAGSSMGAVIGGIHAAGRLRDYRDWVVTLERSDVLRLLDFGFGRPGLITGERLMGVLRELVGEHQIEDLPVPFTAVATDLLSQREVWLTRGPLFDAIRASIAIPMIFTPQRLDGRELVDGGLLAPVPIAASRMAYADAVVAVDVNARISPVPLRPEVDPPESASGEEAEDGNGARGFGEKFAGLLDSLKDLRPKGAVQSGLMDLMARSLDTMQAQLARLQLALDPPDVLVRVPRTACQFYEFWRARELIETGREQTERALEALARGGD</sequence>
<dbReference type="SUPFAM" id="SSF52151">
    <property type="entry name" value="FabD/lysophospholipase-like"/>
    <property type="match status" value="1"/>
</dbReference>
<dbReference type="Gene3D" id="3.40.1090.10">
    <property type="entry name" value="Cytosolic phospholipase A2 catalytic domain"/>
    <property type="match status" value="2"/>
</dbReference>
<reference evidence="7 8" key="1">
    <citation type="submission" date="2020-08" db="EMBL/GenBank/DDBJ databases">
        <title>Genomic Encyclopedia of Type Strains, Phase IV (KMG-IV): sequencing the most valuable type-strain genomes for metagenomic binning, comparative biology and taxonomic classification.</title>
        <authorList>
            <person name="Goeker M."/>
        </authorList>
    </citation>
    <scope>NUCLEOTIDE SEQUENCE [LARGE SCALE GENOMIC DNA]</scope>
    <source>
        <strain evidence="7 8">DSM 25897</strain>
    </source>
</reference>
<evidence type="ECO:0000259" key="6">
    <source>
        <dbReference type="PROSITE" id="PS51635"/>
    </source>
</evidence>
<dbReference type="InterPro" id="IPR050301">
    <property type="entry name" value="NTE"/>
</dbReference>
<evidence type="ECO:0000256" key="5">
    <source>
        <dbReference type="SAM" id="MobiDB-lite"/>
    </source>
</evidence>
<feature type="short sequence motif" description="DGA/G" evidence="4">
    <location>
        <begin position="165"/>
        <end position="167"/>
    </location>
</feature>
<dbReference type="AlphaFoldDB" id="A0A7W7XZQ3"/>
<evidence type="ECO:0000256" key="3">
    <source>
        <dbReference type="ARBA" id="ARBA00023098"/>
    </source>
</evidence>
<keyword evidence="3 4" id="KW-0443">Lipid metabolism</keyword>
<accession>A0A7W7XZQ3</accession>
<dbReference type="Proteomes" id="UP000519004">
    <property type="component" value="Unassembled WGS sequence"/>
</dbReference>
<feature type="active site" description="Proton acceptor" evidence="4">
    <location>
        <position position="165"/>
    </location>
</feature>
<dbReference type="RefSeq" id="WP_183948090.1">
    <property type="nucleotide sequence ID" value="NZ_JACHHX010000007.1"/>
</dbReference>
<dbReference type="InterPro" id="IPR002641">
    <property type="entry name" value="PNPLA_dom"/>
</dbReference>
<feature type="short sequence motif" description="GXSXG" evidence="4">
    <location>
        <begin position="49"/>
        <end position="53"/>
    </location>
</feature>
<keyword evidence="1 4" id="KW-0378">Hydrolase</keyword>
<name>A0A7W7XZQ3_9GAMM</name>
<evidence type="ECO:0000313" key="8">
    <source>
        <dbReference type="Proteomes" id="UP000519004"/>
    </source>
</evidence>
<dbReference type="PANTHER" id="PTHR14226">
    <property type="entry name" value="NEUROPATHY TARGET ESTERASE/SWISS CHEESE D.MELANOGASTER"/>
    <property type="match status" value="1"/>
</dbReference>
<protein>
    <submittedName>
        <fullName evidence="7">NTE family protein</fullName>
    </submittedName>
</protein>
<proteinExistence type="predicted"/>